<dbReference type="Pfam" id="PF06804">
    <property type="entry name" value="Lipoprotein_18"/>
    <property type="match status" value="1"/>
</dbReference>
<dbReference type="Gene3D" id="3.30.310.170">
    <property type="entry name" value="Outer membrane protein assembly factor BamC"/>
    <property type="match status" value="1"/>
</dbReference>
<sequence length="379" mass="42582">MRSSKKLIPSCLLLALLLSGCSSSLFQGKKIDYRSAGEAPGLDVPPDLSKPSYDNRFAMPEVNRGGTASFNTYADGTQVAATSTDTTILPKVNKVAVEKTGNTRWLVVDATPDQLWLPIKDFWQELGFIIKVDEPTTGIMETDWAENRANIPDDIIRNTFGKWFDSAYSTDERDKFRTRMERRADGKTEIYISHRGMYEAYVEKSGNGTSSTVWQPRPAEPELEAEMMNRLMIRLGMEENAAKQALEAKQNASIQRAKIVKADNSAYVQLDEGFDRAWRRVGLVLDRSGFTVVDRNRTDGVYFVSYKDEQKPESSGDGWFSWLWGSNDDKKKPEVIQYRIAVRGDGDNASKVLVQDKNGAAETSEIGKKLTGILFEQLR</sequence>
<dbReference type="PROSITE" id="PS51257">
    <property type="entry name" value="PROKAR_LIPOPROTEIN"/>
    <property type="match status" value="1"/>
</dbReference>
<name>A0ABS8D1B7_9NEIS</name>
<proteinExistence type="predicted"/>
<gene>
    <name evidence="2" type="primary">bamC</name>
    <name evidence="2" type="ORF">LIN78_00265</name>
</gene>
<accession>A0ABS8D1B7</accession>
<keyword evidence="3" id="KW-1185">Reference proteome</keyword>
<dbReference type="InterPro" id="IPR042268">
    <property type="entry name" value="BamC_C"/>
</dbReference>
<evidence type="ECO:0000256" key="1">
    <source>
        <dbReference type="SAM" id="SignalP"/>
    </source>
</evidence>
<feature type="signal peptide" evidence="1">
    <location>
        <begin position="1"/>
        <end position="26"/>
    </location>
</feature>
<comment type="caution">
    <text evidence="2">The sequence shown here is derived from an EMBL/GenBank/DDBJ whole genome shotgun (WGS) entry which is preliminary data.</text>
</comment>
<dbReference type="RefSeq" id="WP_227177335.1">
    <property type="nucleotide sequence ID" value="NZ_JAJBZT010000001.1"/>
</dbReference>
<evidence type="ECO:0000313" key="2">
    <source>
        <dbReference type="EMBL" id="MCB6181988.1"/>
    </source>
</evidence>
<dbReference type="InterPro" id="IPR010653">
    <property type="entry name" value="NlpB/DapX"/>
</dbReference>
<evidence type="ECO:0000313" key="3">
    <source>
        <dbReference type="Proteomes" id="UP001165395"/>
    </source>
</evidence>
<reference evidence="2" key="1">
    <citation type="submission" date="2021-10" db="EMBL/GenBank/DDBJ databases">
        <title>The complete genome sequence of Leeia sp. TBRC 13508.</title>
        <authorList>
            <person name="Charoenyingcharoen P."/>
            <person name="Yukphan P."/>
        </authorList>
    </citation>
    <scope>NUCLEOTIDE SEQUENCE</scope>
    <source>
        <strain evidence="2">TBRC 13508</strain>
    </source>
</reference>
<keyword evidence="1" id="KW-0732">Signal</keyword>
<protein>
    <submittedName>
        <fullName evidence="2">Outer membrane protein assembly factor BamC</fullName>
    </submittedName>
</protein>
<dbReference type="Proteomes" id="UP001165395">
    <property type="component" value="Unassembled WGS sequence"/>
</dbReference>
<organism evidence="2 3">
    <name type="scientific">Leeia speluncae</name>
    <dbReference type="NCBI Taxonomy" id="2884804"/>
    <lineage>
        <taxon>Bacteria</taxon>
        <taxon>Pseudomonadati</taxon>
        <taxon>Pseudomonadota</taxon>
        <taxon>Betaproteobacteria</taxon>
        <taxon>Neisseriales</taxon>
        <taxon>Leeiaceae</taxon>
        <taxon>Leeia</taxon>
    </lineage>
</organism>
<feature type="chain" id="PRO_5047292068" evidence="1">
    <location>
        <begin position="27"/>
        <end position="379"/>
    </location>
</feature>
<dbReference type="EMBL" id="JAJBZT010000001">
    <property type="protein sequence ID" value="MCB6181988.1"/>
    <property type="molecule type" value="Genomic_DNA"/>
</dbReference>